<proteinExistence type="predicted"/>
<name>A0A5M9K0G4_MONFR</name>
<protein>
    <submittedName>
        <fullName evidence="2">Uncharacterized protein</fullName>
    </submittedName>
</protein>
<keyword evidence="3" id="KW-1185">Reference proteome</keyword>
<accession>A0A5M9K0G4</accession>
<dbReference type="VEuPathDB" id="FungiDB:MFRU_001g00020"/>
<evidence type="ECO:0000313" key="3">
    <source>
        <dbReference type="Proteomes" id="UP000322873"/>
    </source>
</evidence>
<evidence type="ECO:0000313" key="2">
    <source>
        <dbReference type="EMBL" id="KAA8574263.1"/>
    </source>
</evidence>
<dbReference type="AlphaFoldDB" id="A0A5M9K0G4"/>
<evidence type="ECO:0000256" key="1">
    <source>
        <dbReference type="SAM" id="MobiDB-lite"/>
    </source>
</evidence>
<dbReference type="Proteomes" id="UP000322873">
    <property type="component" value="Unassembled WGS sequence"/>
</dbReference>
<sequence length="337" mass="39090">MEKKFRATPANRMQPNSGGAFRANQMAAIHPPKYGMSAMSISSVRSSPEKVETGKFYTPIKPKQTMLSTLPPIPTGPRPEKPRFGRSDKKKKDIIITRFGIIRNLTRITEHFTDDGFPYKHVCGDEFQPEVYDVADVVRKMPFEERKEFWEKNWIEIEVDLRSDEEIFGINAEVDGPEIGPRDYDTLLHYIDYLGPDFAAHAKQIFISILFPSIPDSEQSKVDISVLHSQHTLEFQHLEKLVAKLQQFPNIKRLDVILQTPSNTKKPLTISQLNLILPFYDLGFTDWNIKWKTTFMTKAEPVAGWPIHYLDTERNRLLRERERIKNAIFVRKSQFVK</sequence>
<reference evidence="2 3" key="1">
    <citation type="submission" date="2019-06" db="EMBL/GenBank/DDBJ databases">
        <title>Genome Sequence of the Brown Rot Fungal Pathogen Monilinia fructicola.</title>
        <authorList>
            <person name="De Miccolis Angelini R.M."/>
            <person name="Landi L."/>
            <person name="Abate D."/>
            <person name="Pollastro S."/>
            <person name="Romanazzi G."/>
            <person name="Faretra F."/>
        </authorList>
    </citation>
    <scope>NUCLEOTIDE SEQUENCE [LARGE SCALE GENOMIC DNA]</scope>
    <source>
        <strain evidence="2 3">Mfrc123</strain>
    </source>
</reference>
<feature type="compositionally biased region" description="Basic and acidic residues" evidence="1">
    <location>
        <begin position="78"/>
        <end position="87"/>
    </location>
</feature>
<feature type="region of interest" description="Disordered" evidence="1">
    <location>
        <begin position="66"/>
        <end position="87"/>
    </location>
</feature>
<organism evidence="2 3">
    <name type="scientific">Monilinia fructicola</name>
    <name type="common">Brown rot fungus</name>
    <name type="synonym">Ciboria fructicola</name>
    <dbReference type="NCBI Taxonomy" id="38448"/>
    <lineage>
        <taxon>Eukaryota</taxon>
        <taxon>Fungi</taxon>
        <taxon>Dikarya</taxon>
        <taxon>Ascomycota</taxon>
        <taxon>Pezizomycotina</taxon>
        <taxon>Leotiomycetes</taxon>
        <taxon>Helotiales</taxon>
        <taxon>Sclerotiniaceae</taxon>
        <taxon>Monilinia</taxon>
    </lineage>
</organism>
<gene>
    <name evidence="2" type="ORF">EYC84_005762</name>
</gene>
<dbReference type="EMBL" id="VICG01000003">
    <property type="protein sequence ID" value="KAA8574263.1"/>
    <property type="molecule type" value="Genomic_DNA"/>
</dbReference>
<comment type="caution">
    <text evidence="2">The sequence shown here is derived from an EMBL/GenBank/DDBJ whole genome shotgun (WGS) entry which is preliminary data.</text>
</comment>